<dbReference type="InterPro" id="IPR003661">
    <property type="entry name" value="HisK_dim/P_dom"/>
</dbReference>
<proteinExistence type="predicted"/>
<keyword evidence="14" id="KW-0472">Membrane</keyword>
<dbReference type="Proteomes" id="UP000739538">
    <property type="component" value="Unassembled WGS sequence"/>
</dbReference>
<dbReference type="PANTHER" id="PTHR45339">
    <property type="entry name" value="HYBRID SIGNAL TRANSDUCTION HISTIDINE KINASE J"/>
    <property type="match status" value="1"/>
</dbReference>
<organism evidence="18 19">
    <name type="scientific">Eiseniibacteriota bacterium</name>
    <dbReference type="NCBI Taxonomy" id="2212470"/>
    <lineage>
        <taxon>Bacteria</taxon>
        <taxon>Candidatus Eiseniibacteriota</taxon>
    </lineage>
</organism>
<evidence type="ECO:0000313" key="19">
    <source>
        <dbReference type="Proteomes" id="UP000739538"/>
    </source>
</evidence>
<feature type="transmembrane region" description="Helical" evidence="14">
    <location>
        <begin position="12"/>
        <end position="32"/>
    </location>
</feature>
<comment type="subunit">
    <text evidence="10">At low DSF concentrations, interacts with RpfF.</text>
</comment>
<dbReference type="CDD" id="cd17546">
    <property type="entry name" value="REC_hyHK_CKI1_RcsC-like"/>
    <property type="match status" value="1"/>
</dbReference>
<evidence type="ECO:0000256" key="3">
    <source>
        <dbReference type="ARBA" id="ARBA00012438"/>
    </source>
</evidence>
<sequence length="760" mass="81922">MRRPRLRTIRSQLLIGIVCAFGIIGVVVFAALPRLVHQVMLQSEEEKLGGVAAAIAQVVAPGLDFEDPEFVEESLGYFFKLPEIHGIEVYDSSGDLVCAAGDPFPEDPAAQERLLTATSEVNQGQAELGRVVLITRKDALDAALRNTRVVILAMILLAVSIAGLAAIIVANYILRPVVDLHDATRAISEGDLGGSVPIRGSTELADLARAFNVMLERLRTTTTSRDNLEKEVEARQRALEEIQRLKERAEKLASVKSEFLANMSHEIRTPMNGILGLTELALDSNLDTSQRTYLNGVLEAGRHLLAILNDVLDLSKIEAGKLEMNPVTTDLADLISSLGIQHGTVAHSKGIRLHVALGPEVPRFVVADGLRIRQILANLTGNAIKFTSEGFVRIAISAEGERGATQCQLKFSVKDTGIGVAPSKREAIFQPFEQADGSTTRNFGGTGLGLTISLRLATAMGGKIELESAPAEGSDFYFTLTLPRAPLGDEPAWSTSLRGMRPRVHIALDDAEIEDTVRSNLGFWGAEIVAQEATADLLIRDEAEQDTSRVRPSGTDLSEDAVIAPPRKQPLPCVLVLGTGPERGNTDEERRVQAPFGPLELGSALWGCLGGQAQDAAGARHSFPGQQTAPLRILVAEDNPTNQMVITRMLERAGHDVTVVENGSDAVDHALGESFDVILMDWHMPIMNGLEATAELRRRGSRVRIVALTANALPGDRDLCLEAGMNGYLSKPIRRADLEKLLAEIARSKEGLHVGSPQAA</sequence>
<gene>
    <name evidence="18" type="ORF">KDA27_26360</name>
</gene>
<evidence type="ECO:0000313" key="18">
    <source>
        <dbReference type="EMBL" id="MCA9759344.1"/>
    </source>
</evidence>
<keyword evidence="14" id="KW-0812">Transmembrane</keyword>
<evidence type="ECO:0000256" key="14">
    <source>
        <dbReference type="SAM" id="Phobius"/>
    </source>
</evidence>
<dbReference type="InterPro" id="IPR003594">
    <property type="entry name" value="HATPase_dom"/>
</dbReference>
<dbReference type="SUPFAM" id="SSF52172">
    <property type="entry name" value="CheY-like"/>
    <property type="match status" value="1"/>
</dbReference>
<feature type="domain" description="Histidine kinase" evidence="15">
    <location>
        <begin position="262"/>
        <end position="484"/>
    </location>
</feature>
<dbReference type="InterPro" id="IPR036890">
    <property type="entry name" value="HATPase_C_sf"/>
</dbReference>
<dbReference type="SMART" id="SM00448">
    <property type="entry name" value="REC"/>
    <property type="match status" value="1"/>
</dbReference>
<dbReference type="Gene3D" id="6.10.340.10">
    <property type="match status" value="1"/>
</dbReference>
<comment type="subcellular location">
    <subcellularLocation>
        <location evidence="2">Membrane</location>
    </subcellularLocation>
</comment>
<evidence type="ECO:0000256" key="2">
    <source>
        <dbReference type="ARBA" id="ARBA00004370"/>
    </source>
</evidence>
<dbReference type="InterPro" id="IPR005467">
    <property type="entry name" value="His_kinase_dom"/>
</dbReference>
<dbReference type="Gene3D" id="1.10.287.130">
    <property type="match status" value="1"/>
</dbReference>
<dbReference type="GO" id="GO:0000155">
    <property type="term" value="F:phosphorelay sensor kinase activity"/>
    <property type="evidence" value="ECO:0007669"/>
    <property type="project" value="InterPro"/>
</dbReference>
<dbReference type="Pfam" id="PF00512">
    <property type="entry name" value="HisKA"/>
    <property type="match status" value="1"/>
</dbReference>
<accession>A0A956NLI7</accession>
<dbReference type="InterPro" id="IPR004358">
    <property type="entry name" value="Sig_transdc_His_kin-like_C"/>
</dbReference>
<dbReference type="GO" id="GO:0005524">
    <property type="term" value="F:ATP binding"/>
    <property type="evidence" value="ECO:0007669"/>
    <property type="project" value="UniProtKB-KW"/>
</dbReference>
<dbReference type="EC" id="2.7.13.3" evidence="3"/>
<dbReference type="PANTHER" id="PTHR45339:SF5">
    <property type="entry name" value="HISTIDINE KINASE"/>
    <property type="match status" value="1"/>
</dbReference>
<keyword evidence="6" id="KW-0547">Nucleotide-binding</keyword>
<dbReference type="PROSITE" id="PS50109">
    <property type="entry name" value="HIS_KIN"/>
    <property type="match status" value="1"/>
</dbReference>
<dbReference type="InterPro" id="IPR003660">
    <property type="entry name" value="HAMP_dom"/>
</dbReference>
<reference evidence="18" key="2">
    <citation type="journal article" date="2021" name="Microbiome">
        <title>Successional dynamics and alternative stable states in a saline activated sludge microbial community over 9 years.</title>
        <authorList>
            <person name="Wang Y."/>
            <person name="Ye J."/>
            <person name="Ju F."/>
            <person name="Liu L."/>
            <person name="Boyd J.A."/>
            <person name="Deng Y."/>
            <person name="Parks D.H."/>
            <person name="Jiang X."/>
            <person name="Yin X."/>
            <person name="Woodcroft B.J."/>
            <person name="Tyson G.W."/>
            <person name="Hugenholtz P."/>
            <person name="Polz M.F."/>
            <person name="Zhang T."/>
        </authorList>
    </citation>
    <scope>NUCLEOTIDE SEQUENCE</scope>
    <source>
        <strain evidence="18">HKST-UBA02</strain>
    </source>
</reference>
<dbReference type="PRINTS" id="PR00344">
    <property type="entry name" value="BCTRLSENSOR"/>
</dbReference>
<dbReference type="SUPFAM" id="SSF47384">
    <property type="entry name" value="Homodimeric domain of signal transducing histidine kinase"/>
    <property type="match status" value="1"/>
</dbReference>
<dbReference type="PROSITE" id="PS50885">
    <property type="entry name" value="HAMP"/>
    <property type="match status" value="1"/>
</dbReference>
<keyword evidence="9" id="KW-0902">Two-component regulatory system</keyword>
<dbReference type="GO" id="GO:0016020">
    <property type="term" value="C:membrane"/>
    <property type="evidence" value="ECO:0007669"/>
    <property type="project" value="UniProtKB-SubCell"/>
</dbReference>
<evidence type="ECO:0000256" key="6">
    <source>
        <dbReference type="ARBA" id="ARBA00022741"/>
    </source>
</evidence>
<feature type="coiled-coil region" evidence="13">
    <location>
        <begin position="225"/>
        <end position="262"/>
    </location>
</feature>
<dbReference type="EMBL" id="JAGQHS010000318">
    <property type="protein sequence ID" value="MCA9759344.1"/>
    <property type="molecule type" value="Genomic_DNA"/>
</dbReference>
<feature type="domain" description="HAMP" evidence="17">
    <location>
        <begin position="171"/>
        <end position="223"/>
    </location>
</feature>
<dbReference type="CDD" id="cd00082">
    <property type="entry name" value="HisKA"/>
    <property type="match status" value="1"/>
</dbReference>
<dbReference type="Gene3D" id="3.40.50.2300">
    <property type="match status" value="1"/>
</dbReference>
<comment type="catalytic activity">
    <reaction evidence="1">
        <text>ATP + protein L-histidine = ADP + protein N-phospho-L-histidine.</text>
        <dbReference type="EC" id="2.7.13.3"/>
    </reaction>
</comment>
<dbReference type="FunFam" id="3.30.565.10:FF:000010">
    <property type="entry name" value="Sensor histidine kinase RcsC"/>
    <property type="match status" value="1"/>
</dbReference>
<keyword evidence="13" id="KW-0175">Coiled coil</keyword>
<evidence type="ECO:0000256" key="13">
    <source>
        <dbReference type="SAM" id="Coils"/>
    </source>
</evidence>
<evidence type="ECO:0000259" key="16">
    <source>
        <dbReference type="PROSITE" id="PS50110"/>
    </source>
</evidence>
<evidence type="ECO:0000256" key="8">
    <source>
        <dbReference type="ARBA" id="ARBA00022840"/>
    </source>
</evidence>
<dbReference type="CDD" id="cd06225">
    <property type="entry name" value="HAMP"/>
    <property type="match status" value="1"/>
</dbReference>
<evidence type="ECO:0000256" key="1">
    <source>
        <dbReference type="ARBA" id="ARBA00000085"/>
    </source>
</evidence>
<evidence type="ECO:0000256" key="9">
    <source>
        <dbReference type="ARBA" id="ARBA00023012"/>
    </source>
</evidence>
<dbReference type="InterPro" id="IPR001789">
    <property type="entry name" value="Sig_transdc_resp-reg_receiver"/>
</dbReference>
<keyword evidence="14" id="KW-1133">Transmembrane helix</keyword>
<reference evidence="18" key="1">
    <citation type="submission" date="2020-04" db="EMBL/GenBank/DDBJ databases">
        <authorList>
            <person name="Zhang T."/>
        </authorList>
    </citation>
    <scope>NUCLEOTIDE SEQUENCE</scope>
    <source>
        <strain evidence="18">HKST-UBA02</strain>
    </source>
</reference>
<dbReference type="CDD" id="cd16922">
    <property type="entry name" value="HATPase_EvgS-ArcB-TorS-like"/>
    <property type="match status" value="1"/>
</dbReference>
<keyword evidence="8" id="KW-0067">ATP-binding</keyword>
<dbReference type="AlphaFoldDB" id="A0A956NLI7"/>
<dbReference type="Pfam" id="PF02518">
    <property type="entry name" value="HATPase_c"/>
    <property type="match status" value="1"/>
</dbReference>
<dbReference type="InterPro" id="IPR036097">
    <property type="entry name" value="HisK_dim/P_sf"/>
</dbReference>
<feature type="transmembrane region" description="Helical" evidence="14">
    <location>
        <begin position="149"/>
        <end position="174"/>
    </location>
</feature>
<dbReference type="SUPFAM" id="SSF55874">
    <property type="entry name" value="ATPase domain of HSP90 chaperone/DNA topoisomerase II/histidine kinase"/>
    <property type="match status" value="1"/>
</dbReference>
<dbReference type="Pfam" id="PF00672">
    <property type="entry name" value="HAMP"/>
    <property type="match status" value="1"/>
</dbReference>
<dbReference type="FunFam" id="1.10.287.130:FF:000002">
    <property type="entry name" value="Two-component osmosensing histidine kinase"/>
    <property type="match status" value="1"/>
</dbReference>
<evidence type="ECO:0000256" key="10">
    <source>
        <dbReference type="ARBA" id="ARBA00064003"/>
    </source>
</evidence>
<feature type="domain" description="Response regulatory" evidence="16">
    <location>
        <begin position="632"/>
        <end position="746"/>
    </location>
</feature>
<evidence type="ECO:0000259" key="15">
    <source>
        <dbReference type="PROSITE" id="PS50109"/>
    </source>
</evidence>
<keyword evidence="7" id="KW-0418">Kinase</keyword>
<dbReference type="SMART" id="SM00388">
    <property type="entry name" value="HisKA"/>
    <property type="match status" value="1"/>
</dbReference>
<feature type="modified residue" description="4-aspartylphosphate" evidence="12">
    <location>
        <position position="681"/>
    </location>
</feature>
<dbReference type="SMART" id="SM00387">
    <property type="entry name" value="HATPase_c"/>
    <property type="match status" value="1"/>
</dbReference>
<dbReference type="PROSITE" id="PS50110">
    <property type="entry name" value="RESPONSE_REGULATORY"/>
    <property type="match status" value="1"/>
</dbReference>
<protein>
    <recommendedName>
        <fullName evidence="11">Sensory/regulatory protein RpfC</fullName>
        <ecNumber evidence="3">2.7.13.3</ecNumber>
    </recommendedName>
</protein>
<evidence type="ECO:0000259" key="17">
    <source>
        <dbReference type="PROSITE" id="PS50885"/>
    </source>
</evidence>
<comment type="caution">
    <text evidence="18">The sequence shown here is derived from an EMBL/GenBank/DDBJ whole genome shotgun (WGS) entry which is preliminary data.</text>
</comment>
<evidence type="ECO:0000256" key="5">
    <source>
        <dbReference type="ARBA" id="ARBA00022679"/>
    </source>
</evidence>
<dbReference type="Pfam" id="PF00072">
    <property type="entry name" value="Response_reg"/>
    <property type="match status" value="1"/>
</dbReference>
<keyword evidence="4 12" id="KW-0597">Phosphoprotein</keyword>
<dbReference type="SUPFAM" id="SSF158472">
    <property type="entry name" value="HAMP domain-like"/>
    <property type="match status" value="1"/>
</dbReference>
<name>A0A956NLI7_UNCEI</name>
<evidence type="ECO:0000256" key="11">
    <source>
        <dbReference type="ARBA" id="ARBA00068150"/>
    </source>
</evidence>
<evidence type="ECO:0000256" key="12">
    <source>
        <dbReference type="PROSITE-ProRule" id="PRU00169"/>
    </source>
</evidence>
<evidence type="ECO:0000256" key="4">
    <source>
        <dbReference type="ARBA" id="ARBA00022553"/>
    </source>
</evidence>
<keyword evidence="5" id="KW-0808">Transferase</keyword>
<dbReference type="Gene3D" id="3.30.565.10">
    <property type="entry name" value="Histidine kinase-like ATPase, C-terminal domain"/>
    <property type="match status" value="1"/>
</dbReference>
<dbReference type="InterPro" id="IPR011006">
    <property type="entry name" value="CheY-like_superfamily"/>
</dbReference>
<evidence type="ECO:0000256" key="7">
    <source>
        <dbReference type="ARBA" id="ARBA00022777"/>
    </source>
</evidence>
<dbReference type="SMART" id="SM00304">
    <property type="entry name" value="HAMP"/>
    <property type="match status" value="1"/>
</dbReference>